<dbReference type="OrthoDB" id="5792512at2"/>
<dbReference type="EMBL" id="CP031222">
    <property type="protein sequence ID" value="AXI02844.1"/>
    <property type="molecule type" value="Genomic_DNA"/>
</dbReference>
<evidence type="ECO:0000256" key="1">
    <source>
        <dbReference type="ARBA" id="ARBA00004651"/>
    </source>
</evidence>
<feature type="transmembrane region" description="Helical" evidence="9">
    <location>
        <begin position="218"/>
        <end position="246"/>
    </location>
</feature>
<evidence type="ECO:0000256" key="8">
    <source>
        <dbReference type="SAM" id="MobiDB-lite"/>
    </source>
</evidence>
<name>A0A345P6D5_9GAMM</name>
<dbReference type="GO" id="GO:0055085">
    <property type="term" value="P:transmembrane transport"/>
    <property type="evidence" value="ECO:0007669"/>
    <property type="project" value="TreeGrafter"/>
</dbReference>
<evidence type="ECO:0000313" key="11">
    <source>
        <dbReference type="Proteomes" id="UP000253940"/>
    </source>
</evidence>
<gene>
    <name evidence="10" type="ORF">HYN46_08335</name>
</gene>
<feature type="compositionally biased region" description="Polar residues" evidence="8">
    <location>
        <begin position="381"/>
        <end position="427"/>
    </location>
</feature>
<keyword evidence="6 9" id="KW-1133">Transmembrane helix</keyword>
<organism evidence="10 11">
    <name type="scientific">Aquirhabdus parva</name>
    <dbReference type="NCBI Taxonomy" id="2283318"/>
    <lineage>
        <taxon>Bacteria</taxon>
        <taxon>Pseudomonadati</taxon>
        <taxon>Pseudomonadota</taxon>
        <taxon>Gammaproteobacteria</taxon>
        <taxon>Moraxellales</taxon>
        <taxon>Moraxellaceae</taxon>
        <taxon>Aquirhabdus</taxon>
    </lineage>
</organism>
<comment type="subcellular location">
    <subcellularLocation>
        <location evidence="1">Cell membrane</location>
        <topology evidence="1">Multi-pass membrane protein</topology>
    </subcellularLocation>
</comment>
<dbReference type="Pfam" id="PF01594">
    <property type="entry name" value="AI-2E_transport"/>
    <property type="match status" value="1"/>
</dbReference>
<keyword evidence="4" id="KW-1003">Cell membrane</keyword>
<feature type="transmembrane region" description="Helical" evidence="9">
    <location>
        <begin position="252"/>
        <end position="273"/>
    </location>
</feature>
<evidence type="ECO:0000256" key="3">
    <source>
        <dbReference type="ARBA" id="ARBA00022448"/>
    </source>
</evidence>
<keyword evidence="7 9" id="KW-0472">Membrane</keyword>
<keyword evidence="3" id="KW-0813">Transport</keyword>
<evidence type="ECO:0000256" key="7">
    <source>
        <dbReference type="ARBA" id="ARBA00023136"/>
    </source>
</evidence>
<dbReference type="GO" id="GO:0005886">
    <property type="term" value="C:plasma membrane"/>
    <property type="evidence" value="ECO:0007669"/>
    <property type="project" value="UniProtKB-SubCell"/>
</dbReference>
<comment type="similarity">
    <text evidence="2">Belongs to the autoinducer-2 exporter (AI-2E) (TC 2.A.86) family.</text>
</comment>
<feature type="transmembrane region" description="Helical" evidence="9">
    <location>
        <begin position="157"/>
        <end position="178"/>
    </location>
</feature>
<evidence type="ECO:0000313" key="10">
    <source>
        <dbReference type="EMBL" id="AXI02844.1"/>
    </source>
</evidence>
<accession>A0A345P6D5</accession>
<dbReference type="KEGG" id="mbah:HYN46_08335"/>
<feature type="transmembrane region" description="Helical" evidence="9">
    <location>
        <begin position="314"/>
        <end position="343"/>
    </location>
</feature>
<dbReference type="PANTHER" id="PTHR21716:SF53">
    <property type="entry name" value="PERMEASE PERM-RELATED"/>
    <property type="match status" value="1"/>
</dbReference>
<keyword evidence="5 9" id="KW-0812">Transmembrane</keyword>
<protein>
    <submittedName>
        <fullName evidence="10">AI-2E family transporter</fullName>
    </submittedName>
</protein>
<evidence type="ECO:0000256" key="2">
    <source>
        <dbReference type="ARBA" id="ARBA00009773"/>
    </source>
</evidence>
<evidence type="ECO:0000256" key="9">
    <source>
        <dbReference type="SAM" id="Phobius"/>
    </source>
</evidence>
<feature type="transmembrane region" description="Helical" evidence="9">
    <location>
        <begin position="280"/>
        <end position="302"/>
    </location>
</feature>
<dbReference type="AlphaFoldDB" id="A0A345P6D5"/>
<proteinExistence type="inferred from homology"/>
<feature type="region of interest" description="Disordered" evidence="8">
    <location>
        <begin position="380"/>
        <end position="427"/>
    </location>
</feature>
<feature type="transmembrane region" description="Helical" evidence="9">
    <location>
        <begin position="61"/>
        <end position="83"/>
    </location>
</feature>
<dbReference type="PANTHER" id="PTHR21716">
    <property type="entry name" value="TRANSMEMBRANE PROTEIN"/>
    <property type="match status" value="1"/>
</dbReference>
<feature type="transmembrane region" description="Helical" evidence="9">
    <location>
        <begin position="7"/>
        <end position="25"/>
    </location>
</feature>
<keyword evidence="11" id="KW-1185">Reference proteome</keyword>
<dbReference type="InterPro" id="IPR002549">
    <property type="entry name" value="AI-2E-like"/>
</dbReference>
<sequence>MDLFVRRGLSLVSIVGLFYVLGLLIAQLFPILMPFLAAIVIAYLFNPLVELLTRWIHIPRWLAIALVFLTITITAVVVLWFLVPLVWEQVLYARANIPNAIQWLNFTLRPWIQHTFHIETSRINLNVVTAWMTNYLQTHYSFDDTQQMLTRIAQSGMSIISVLSLIVLVPIVTFYLLLDWKAMLERLHRLIPRRIEPRTVQILHECDQVLGSFVKGQLLVMILLGIVYAVGLQLIGISVGLIIGIVAGLLSIIPYMGFAVGIFSAAIACLFQYGFAWQNLALVGIVFMVGQVIEGYILQPFLLGDRIGLSPVAVIFAVLAGAQLGGVIGMLIALPVAALLVVLMRHLHEFYETTEFYSASYPITLADSFTEPSTVRYDLPTETNDVSNLNSDQQSPQNTTVNLSTTTASSQTDEPATSQSTASPRKD</sequence>
<feature type="transmembrane region" description="Helical" evidence="9">
    <location>
        <begin position="31"/>
        <end position="49"/>
    </location>
</feature>
<evidence type="ECO:0000256" key="4">
    <source>
        <dbReference type="ARBA" id="ARBA00022475"/>
    </source>
</evidence>
<dbReference type="RefSeq" id="WP_114898954.1">
    <property type="nucleotide sequence ID" value="NZ_CP031222.1"/>
</dbReference>
<evidence type="ECO:0000256" key="5">
    <source>
        <dbReference type="ARBA" id="ARBA00022692"/>
    </source>
</evidence>
<reference evidence="10 11" key="1">
    <citation type="submission" date="2018-07" db="EMBL/GenBank/DDBJ databases">
        <title>Genome sequencing of Moraxellaceae gen. HYN0046.</title>
        <authorList>
            <person name="Kim M."/>
            <person name="Yi H."/>
        </authorList>
    </citation>
    <scope>NUCLEOTIDE SEQUENCE [LARGE SCALE GENOMIC DNA]</scope>
    <source>
        <strain evidence="10 11">HYN0046</strain>
    </source>
</reference>
<evidence type="ECO:0000256" key="6">
    <source>
        <dbReference type="ARBA" id="ARBA00022989"/>
    </source>
</evidence>
<dbReference type="Proteomes" id="UP000253940">
    <property type="component" value="Chromosome"/>
</dbReference>